<dbReference type="EMBL" id="JAUSUY010000038">
    <property type="protein sequence ID" value="MDT3429160.1"/>
    <property type="molecule type" value="Genomic_DNA"/>
</dbReference>
<comment type="cofactor">
    <cofactor evidence="1">
        <name>pyridoxal 5'-phosphate</name>
        <dbReference type="ChEBI" id="CHEBI:597326"/>
    </cofactor>
</comment>
<keyword evidence="5" id="KW-0805">Transcription regulation</keyword>
<feature type="compositionally biased region" description="Low complexity" evidence="8">
    <location>
        <begin position="114"/>
        <end position="130"/>
    </location>
</feature>
<dbReference type="InterPro" id="IPR000524">
    <property type="entry name" value="Tscrpt_reg_HTH_GntR"/>
</dbReference>
<evidence type="ECO:0000256" key="3">
    <source>
        <dbReference type="ARBA" id="ARBA00022576"/>
    </source>
</evidence>
<dbReference type="PROSITE" id="PS50949">
    <property type="entry name" value="HTH_GNTR"/>
    <property type="match status" value="1"/>
</dbReference>
<gene>
    <name evidence="10" type="ORF">J2Z22_004760</name>
</gene>
<protein>
    <submittedName>
        <fullName evidence="10">GntR family transcriptional regulator/MocR family aminotransferase</fullName>
    </submittedName>
</protein>
<feature type="region of interest" description="Disordered" evidence="8">
    <location>
        <begin position="92"/>
        <end position="143"/>
    </location>
</feature>
<dbReference type="CDD" id="cd07377">
    <property type="entry name" value="WHTH_GntR"/>
    <property type="match status" value="1"/>
</dbReference>
<keyword evidence="7" id="KW-0804">Transcription</keyword>
<dbReference type="InterPro" id="IPR051446">
    <property type="entry name" value="HTH_trans_reg/aminotransferase"/>
</dbReference>
<dbReference type="InterPro" id="IPR036390">
    <property type="entry name" value="WH_DNA-bd_sf"/>
</dbReference>
<dbReference type="Gene3D" id="1.10.10.10">
    <property type="entry name" value="Winged helix-like DNA-binding domain superfamily/Winged helix DNA-binding domain"/>
    <property type="match status" value="1"/>
</dbReference>
<dbReference type="RefSeq" id="WP_312001455.1">
    <property type="nucleotide sequence ID" value="NZ_JAUSUY010000038.1"/>
</dbReference>
<dbReference type="GO" id="GO:0008483">
    <property type="term" value="F:transaminase activity"/>
    <property type="evidence" value="ECO:0007669"/>
    <property type="project" value="UniProtKB-KW"/>
</dbReference>
<dbReference type="Proteomes" id="UP001248709">
    <property type="component" value="Unassembled WGS sequence"/>
</dbReference>
<evidence type="ECO:0000256" key="8">
    <source>
        <dbReference type="SAM" id="MobiDB-lite"/>
    </source>
</evidence>
<keyword evidence="3 10" id="KW-0808">Transferase</keyword>
<evidence type="ECO:0000313" key="10">
    <source>
        <dbReference type="EMBL" id="MDT3429160.1"/>
    </source>
</evidence>
<evidence type="ECO:0000259" key="9">
    <source>
        <dbReference type="PROSITE" id="PS50949"/>
    </source>
</evidence>
<evidence type="ECO:0000256" key="6">
    <source>
        <dbReference type="ARBA" id="ARBA00023125"/>
    </source>
</evidence>
<evidence type="ECO:0000256" key="5">
    <source>
        <dbReference type="ARBA" id="ARBA00023015"/>
    </source>
</evidence>
<evidence type="ECO:0000256" key="1">
    <source>
        <dbReference type="ARBA" id="ARBA00001933"/>
    </source>
</evidence>
<dbReference type="SMART" id="SM00345">
    <property type="entry name" value="HTH_GNTR"/>
    <property type="match status" value="1"/>
</dbReference>
<organism evidence="10 11">
    <name type="scientific">Paenibacillus forsythiae</name>
    <dbReference type="NCBI Taxonomy" id="365616"/>
    <lineage>
        <taxon>Bacteria</taxon>
        <taxon>Bacillati</taxon>
        <taxon>Bacillota</taxon>
        <taxon>Bacilli</taxon>
        <taxon>Bacillales</taxon>
        <taxon>Paenibacillaceae</taxon>
        <taxon>Paenibacillus</taxon>
    </lineage>
</organism>
<keyword evidence="11" id="KW-1185">Reference proteome</keyword>
<reference evidence="10 11" key="1">
    <citation type="submission" date="2023-07" db="EMBL/GenBank/DDBJ databases">
        <title>Genomic Encyclopedia of Type Strains, Phase IV (KMG-IV): sequencing the most valuable type-strain genomes for metagenomic binning, comparative biology and taxonomic classification.</title>
        <authorList>
            <person name="Goeker M."/>
        </authorList>
    </citation>
    <scope>NUCLEOTIDE SEQUENCE [LARGE SCALE GENOMIC DNA]</scope>
    <source>
        <strain evidence="10 11">T98</strain>
    </source>
</reference>
<dbReference type="Pfam" id="PF00155">
    <property type="entry name" value="Aminotran_1_2"/>
    <property type="match status" value="1"/>
</dbReference>
<proteinExistence type="inferred from homology"/>
<dbReference type="SUPFAM" id="SSF46785">
    <property type="entry name" value="Winged helix' DNA-binding domain"/>
    <property type="match status" value="1"/>
</dbReference>
<dbReference type="SUPFAM" id="SSF53383">
    <property type="entry name" value="PLP-dependent transferases"/>
    <property type="match status" value="1"/>
</dbReference>
<keyword evidence="3 10" id="KW-0032">Aminotransferase</keyword>
<dbReference type="Gene3D" id="3.40.640.10">
    <property type="entry name" value="Type I PLP-dependent aspartate aminotransferase-like (Major domain)"/>
    <property type="match status" value="1"/>
</dbReference>
<dbReference type="InterPro" id="IPR004839">
    <property type="entry name" value="Aminotransferase_I/II_large"/>
</dbReference>
<dbReference type="InterPro" id="IPR015421">
    <property type="entry name" value="PyrdxlP-dep_Trfase_major"/>
</dbReference>
<evidence type="ECO:0000256" key="2">
    <source>
        <dbReference type="ARBA" id="ARBA00005384"/>
    </source>
</evidence>
<evidence type="ECO:0000256" key="7">
    <source>
        <dbReference type="ARBA" id="ARBA00023163"/>
    </source>
</evidence>
<dbReference type="CDD" id="cd00609">
    <property type="entry name" value="AAT_like"/>
    <property type="match status" value="1"/>
</dbReference>
<dbReference type="PANTHER" id="PTHR46577">
    <property type="entry name" value="HTH-TYPE TRANSCRIPTIONAL REGULATORY PROTEIN GABR"/>
    <property type="match status" value="1"/>
</dbReference>
<accession>A0ABU3HEB7</accession>
<sequence length="543" mass="58326">MDAIPILSFDEYLAEYRYKYLALYHALRAAILSGNLPGGTRLPSTRKLAVLYGLSRGSAAQVYDMLGADGYVKSETGRGTFVSRDGFFPEAKPAEGSAEQAGGGAGIAEHPSEAKPGGAAARAGEAMAPSGGPGSPLTAGGSGEALPLAEGAAALPELPLSAWARRLAALPPVREEAGASSVISFRSGGMPMEHFPYAEWRSALSHAGGRGGGSLGVSAPPQGDEGLRRAIAAHLRITRGIRAEAEHIVTFSGSMQGIVLLTQLLLDSGGQAVVEDPGFHGIRRAVEMSGGVPVPGRVDGGGLVPQDWEARLLFVTPSRQYPTGAVLPLERRRRLLEWASARRAIIVEDDYDSEFRWSGRPIEPLKALDREERVVYIGSFSNTMFAGLRLGYAVLPPSLVAPTVAAKALYEPLPAGLLEQRALARFMSLGVYARHIRRMTRLYGERGRILRELLVGIPGGLFHPQPGDAGLHIYARWRRSAEEFARFQEAAKRRGVDFRDAALYRITPGEPAACFAFSHLDREELTEGMRRLALAWSDVQNDT</sequence>
<evidence type="ECO:0000256" key="4">
    <source>
        <dbReference type="ARBA" id="ARBA00022898"/>
    </source>
</evidence>
<dbReference type="InterPro" id="IPR015424">
    <property type="entry name" value="PyrdxlP-dep_Trfase"/>
</dbReference>
<dbReference type="Pfam" id="PF00392">
    <property type="entry name" value="GntR"/>
    <property type="match status" value="1"/>
</dbReference>
<feature type="domain" description="HTH gntR-type" evidence="9">
    <location>
        <begin position="17"/>
        <end position="85"/>
    </location>
</feature>
<dbReference type="PANTHER" id="PTHR46577:SF1">
    <property type="entry name" value="HTH-TYPE TRANSCRIPTIONAL REGULATORY PROTEIN GABR"/>
    <property type="match status" value="1"/>
</dbReference>
<keyword evidence="6" id="KW-0238">DNA-binding</keyword>
<comment type="caution">
    <text evidence="10">The sequence shown here is derived from an EMBL/GenBank/DDBJ whole genome shotgun (WGS) entry which is preliminary data.</text>
</comment>
<evidence type="ECO:0000313" key="11">
    <source>
        <dbReference type="Proteomes" id="UP001248709"/>
    </source>
</evidence>
<name>A0ABU3HEB7_9BACL</name>
<keyword evidence="4" id="KW-0663">Pyridoxal phosphate</keyword>
<comment type="similarity">
    <text evidence="2">In the C-terminal section; belongs to the class-I pyridoxal-phosphate-dependent aminotransferase family.</text>
</comment>
<dbReference type="InterPro" id="IPR036388">
    <property type="entry name" value="WH-like_DNA-bd_sf"/>
</dbReference>